<proteinExistence type="predicted"/>
<protein>
    <recommendedName>
        <fullName evidence="1">DDE-1 domain-containing protein</fullName>
    </recommendedName>
</protein>
<evidence type="ECO:0000259" key="1">
    <source>
        <dbReference type="Pfam" id="PF03184"/>
    </source>
</evidence>
<dbReference type="GO" id="GO:0003676">
    <property type="term" value="F:nucleic acid binding"/>
    <property type="evidence" value="ECO:0007669"/>
    <property type="project" value="InterPro"/>
</dbReference>
<dbReference type="VEuPathDB" id="FungiDB:PC110_g15044"/>
<evidence type="ECO:0000313" key="2">
    <source>
        <dbReference type="EMBL" id="KAG2827206.1"/>
    </source>
</evidence>
<comment type="caution">
    <text evidence="2">The sequence shown here is derived from an EMBL/GenBank/DDBJ whole genome shotgun (WGS) entry which is preliminary data.</text>
</comment>
<dbReference type="AlphaFoldDB" id="A0A8T0YCT8"/>
<sequence length="109" mass="12435">MREPFIIGHAMKPRCFEKKSGADLGFYYRSNNKALMASVIFREWLHELDVDMEQQRRKIILLLDNASSHMMEGMDLGHRSLDEAEGCSTLGETGVEAGNHLRGRGKIRK</sequence>
<name>A0A8T0YCT8_9STRA</name>
<dbReference type="Proteomes" id="UP000735874">
    <property type="component" value="Unassembled WGS sequence"/>
</dbReference>
<dbReference type="Pfam" id="PF03184">
    <property type="entry name" value="DDE_1"/>
    <property type="match status" value="1"/>
</dbReference>
<dbReference type="InterPro" id="IPR004875">
    <property type="entry name" value="DDE_SF_endonuclease_dom"/>
</dbReference>
<gene>
    <name evidence="2" type="ORF">PC113_g21660</name>
</gene>
<feature type="domain" description="DDE-1" evidence="1">
    <location>
        <begin position="4"/>
        <end position="72"/>
    </location>
</feature>
<dbReference type="EMBL" id="RCMG01001444">
    <property type="protein sequence ID" value="KAG2827206.1"/>
    <property type="molecule type" value="Genomic_DNA"/>
</dbReference>
<evidence type="ECO:0000313" key="3">
    <source>
        <dbReference type="Proteomes" id="UP000735874"/>
    </source>
</evidence>
<organism evidence="2 3">
    <name type="scientific">Phytophthora cactorum</name>
    <dbReference type="NCBI Taxonomy" id="29920"/>
    <lineage>
        <taxon>Eukaryota</taxon>
        <taxon>Sar</taxon>
        <taxon>Stramenopiles</taxon>
        <taxon>Oomycota</taxon>
        <taxon>Peronosporomycetes</taxon>
        <taxon>Peronosporales</taxon>
        <taxon>Peronosporaceae</taxon>
        <taxon>Phytophthora</taxon>
    </lineage>
</organism>
<accession>A0A8T0YCT8</accession>
<reference evidence="2" key="1">
    <citation type="submission" date="2018-10" db="EMBL/GenBank/DDBJ databases">
        <title>Effector identification in a new, highly contiguous assembly of the strawberry crown rot pathogen Phytophthora cactorum.</title>
        <authorList>
            <person name="Armitage A.D."/>
            <person name="Nellist C.F."/>
            <person name="Bates H."/>
            <person name="Vickerstaff R.J."/>
            <person name="Harrison R.J."/>
        </authorList>
    </citation>
    <scope>NUCLEOTIDE SEQUENCE</scope>
    <source>
        <strain evidence="2">15-7</strain>
    </source>
</reference>